<dbReference type="EMBL" id="JRRC01002685">
    <property type="protein sequence ID" value="KHF97299.1"/>
    <property type="molecule type" value="Genomic_DNA"/>
</dbReference>
<comment type="caution">
    <text evidence="1">The sequence shown here is derived from an EMBL/GenBank/DDBJ whole genome shotgun (WGS) entry which is preliminary data.</text>
</comment>
<reference evidence="2" key="1">
    <citation type="submission" date="2014-09" db="EMBL/GenBank/DDBJ databases">
        <authorList>
            <person name="Mudge J."/>
            <person name="Ramaraj T."/>
            <person name="Lindquist I.E."/>
            <person name="Bharti A.K."/>
            <person name="Sundararajan A."/>
            <person name="Cameron C.T."/>
            <person name="Woodward J.E."/>
            <person name="May G.D."/>
            <person name="Brubaker C."/>
            <person name="Broadhvest J."/>
            <person name="Wilkins T.A."/>
        </authorList>
    </citation>
    <scope>NUCLEOTIDE SEQUENCE</scope>
    <source>
        <strain evidence="2">cv. AKA8401</strain>
    </source>
</reference>
<protein>
    <submittedName>
        <fullName evidence="1">Uncharacterized protein</fullName>
    </submittedName>
</protein>
<organism evidence="1 2">
    <name type="scientific">Gossypium arboreum</name>
    <name type="common">Tree cotton</name>
    <name type="synonym">Gossypium nanking</name>
    <dbReference type="NCBI Taxonomy" id="29729"/>
    <lineage>
        <taxon>Eukaryota</taxon>
        <taxon>Viridiplantae</taxon>
        <taxon>Streptophyta</taxon>
        <taxon>Embryophyta</taxon>
        <taxon>Tracheophyta</taxon>
        <taxon>Spermatophyta</taxon>
        <taxon>Magnoliopsida</taxon>
        <taxon>eudicotyledons</taxon>
        <taxon>Gunneridae</taxon>
        <taxon>Pentapetalae</taxon>
        <taxon>rosids</taxon>
        <taxon>malvids</taxon>
        <taxon>Malvales</taxon>
        <taxon>Malvaceae</taxon>
        <taxon>Malvoideae</taxon>
        <taxon>Gossypium</taxon>
    </lineage>
</organism>
<dbReference type="Proteomes" id="UP000032142">
    <property type="component" value="Unassembled WGS sequence"/>
</dbReference>
<dbReference type="AlphaFoldDB" id="A0A0B0M9F5"/>
<sequence>MKIDQIQDLASLYCQIADRR</sequence>
<proteinExistence type="predicted"/>
<evidence type="ECO:0000313" key="1">
    <source>
        <dbReference type="EMBL" id="KHF97299.1"/>
    </source>
</evidence>
<accession>A0A0B0M9F5</accession>
<name>A0A0B0M9F5_GOSAR</name>
<keyword evidence="2" id="KW-1185">Reference proteome</keyword>
<evidence type="ECO:0000313" key="2">
    <source>
        <dbReference type="Proteomes" id="UP000032142"/>
    </source>
</evidence>
<gene>
    <name evidence="1" type="ORF">F383_36765</name>
</gene>